<evidence type="ECO:0000313" key="1">
    <source>
        <dbReference type="EMBL" id="CAG8455007.1"/>
    </source>
</evidence>
<accession>A0ACA9K664</accession>
<proteinExistence type="predicted"/>
<dbReference type="Proteomes" id="UP000789702">
    <property type="component" value="Unassembled WGS sequence"/>
</dbReference>
<reference evidence="1" key="1">
    <citation type="submission" date="2021-06" db="EMBL/GenBank/DDBJ databases">
        <authorList>
            <person name="Kallberg Y."/>
            <person name="Tangrot J."/>
            <person name="Rosling A."/>
        </authorList>
    </citation>
    <scope>NUCLEOTIDE SEQUENCE</scope>
    <source>
        <strain evidence="1">IL203A</strain>
    </source>
</reference>
<comment type="caution">
    <text evidence="1">The sequence shown here is derived from an EMBL/GenBank/DDBJ whole genome shotgun (WGS) entry which is preliminary data.</text>
</comment>
<gene>
    <name evidence="1" type="ORF">DHETER_LOCUS1029</name>
</gene>
<sequence length="289" mass="32001">MSNTPTNEDTTIKVALRIRPLTSEDLINIPIRFQRNVLSTAAQECNQKEVYERCVTKMVDKFLDGFNVTILAYGQTSSGKTHTMGTSNDFTSPTESKGIIPRAMDTLFSAVNSARYKSQKFSMRVSFVELYNEDLIDLLAEANDEDKPQVLIRENSNGSISLSGLQEIKVNSVGEVMGHLSRGSLNRQVGATDMNSKSSRSHAIFTVILSQQKFIPSNELCASPLPLTPSTSSTPTSFPETKSGSHSRSNSRLSRRFEDGTWVSVTSKFHFVDLAGSERLLKKNFKSNL</sequence>
<evidence type="ECO:0000313" key="2">
    <source>
        <dbReference type="Proteomes" id="UP000789702"/>
    </source>
</evidence>
<organism evidence="1 2">
    <name type="scientific">Dentiscutata heterogama</name>
    <dbReference type="NCBI Taxonomy" id="1316150"/>
    <lineage>
        <taxon>Eukaryota</taxon>
        <taxon>Fungi</taxon>
        <taxon>Fungi incertae sedis</taxon>
        <taxon>Mucoromycota</taxon>
        <taxon>Glomeromycotina</taxon>
        <taxon>Glomeromycetes</taxon>
        <taxon>Diversisporales</taxon>
        <taxon>Gigasporaceae</taxon>
        <taxon>Dentiscutata</taxon>
    </lineage>
</organism>
<dbReference type="EMBL" id="CAJVPU010000574">
    <property type="protein sequence ID" value="CAG8455007.1"/>
    <property type="molecule type" value="Genomic_DNA"/>
</dbReference>
<name>A0ACA9K664_9GLOM</name>
<protein>
    <submittedName>
        <fullName evidence="1">1405_t:CDS:1</fullName>
    </submittedName>
</protein>
<keyword evidence="2" id="KW-1185">Reference proteome</keyword>